<keyword evidence="14" id="KW-1185">Reference proteome</keyword>
<comment type="subcellular location">
    <subcellularLocation>
        <location evidence="1 8">Cell outer membrane</location>
        <topology evidence="1 8">Multi-pass membrane protein</topology>
    </subcellularLocation>
</comment>
<dbReference type="Gene3D" id="2.40.170.20">
    <property type="entry name" value="TonB-dependent receptor, beta-barrel domain"/>
    <property type="match status" value="1"/>
</dbReference>
<evidence type="ECO:0000256" key="2">
    <source>
        <dbReference type="ARBA" id="ARBA00022448"/>
    </source>
</evidence>
<comment type="similarity">
    <text evidence="8 9">Belongs to the TonB-dependent receptor family.</text>
</comment>
<keyword evidence="2 8" id="KW-0813">Transport</keyword>
<dbReference type="EMBL" id="FOLO01000016">
    <property type="protein sequence ID" value="SFC72750.1"/>
    <property type="molecule type" value="Genomic_DNA"/>
</dbReference>
<feature type="domain" description="TonB-dependent receptor plug" evidence="12">
    <location>
        <begin position="119"/>
        <end position="222"/>
    </location>
</feature>
<evidence type="ECO:0000256" key="1">
    <source>
        <dbReference type="ARBA" id="ARBA00004571"/>
    </source>
</evidence>
<dbReference type="Pfam" id="PF00593">
    <property type="entry name" value="TonB_dep_Rec_b-barrel"/>
    <property type="match status" value="1"/>
</dbReference>
<dbReference type="InterPro" id="IPR012910">
    <property type="entry name" value="Plug_dom"/>
</dbReference>
<dbReference type="PROSITE" id="PS52016">
    <property type="entry name" value="TONB_DEPENDENT_REC_3"/>
    <property type="match status" value="1"/>
</dbReference>
<dbReference type="OrthoDB" id="9795928at2"/>
<sequence>MKKLSRIMSALLAMSASSPAFAEQVQGKVTTNDGEIIAGAAVKVVGTNTFTLTNDQGVFSLDIKPGRYELHIVAHNFAHESIELEVSDNKNTQANIQLDKSAIEIIDVSATPFHSSNIESALPITVLHGESLRMRQANTLGDTLSKEVGVHSNFHGGVAGTPIIRGLDGPRVLVTQNGLDAGDASRVGPDHAVSTETSTSERIEVLRGPATLFYGSGAIGGVVNIVDERIPTSTDTKGEWLAEYNSNNEQELASGSFTSGMGNIAVHVDGFYRESDNYQIPEKNGVDEVENSATKSNGFTLGSSYLLDNGYVGFSYQSLEQEYGIPGHSHGDDAVEVYADLKQNRWQVLSELNFDNAIIKSLNTKFAYTDYRHSEIELGVIGTTFDNESLEARFELLHQDVYDWRGGFSFHYKKSDFTAVGAEAFTPPSESESMALAWIEERHFGDVLLQLGARIERTEITAQKVRLPEVALFSDHEEDGAHDEHDHREHLAGYTRNFDVSHTFTPISLSSGLVWDFTDGYNIGLSLSHSQRAPSASELLSFGPHIGTRSYEVGALFSLHEDHGEAHFGLTDHDIVMETATNIDLSLRKFKGDFGFIINAFYNQIDDYHYEQATDYSAGDGHDHSAHDHGAHEEEEEHTLPLYVFTAKDVTLHGFEAQAIWQITDAFSWKVQGDIIRARLDSGSELPRTPPARIATEFSYQGEVISADLFVSHHFEQTHTASLESTTNSYVMVDANVNYHFNISDYDLAAYLKLNNLTDEYAQVHTSFLKDLTPLAGRSIAFGLRGTF</sequence>
<evidence type="ECO:0000259" key="11">
    <source>
        <dbReference type="Pfam" id="PF00593"/>
    </source>
</evidence>
<keyword evidence="4 8" id="KW-0812">Transmembrane</keyword>
<evidence type="ECO:0000256" key="8">
    <source>
        <dbReference type="PROSITE-ProRule" id="PRU01360"/>
    </source>
</evidence>
<name>A0A1I1LTG4_9GAMM</name>
<dbReference type="GO" id="GO:0044718">
    <property type="term" value="P:siderophore transmembrane transport"/>
    <property type="evidence" value="ECO:0007669"/>
    <property type="project" value="TreeGrafter"/>
</dbReference>
<dbReference type="GO" id="GO:0009279">
    <property type="term" value="C:cell outer membrane"/>
    <property type="evidence" value="ECO:0007669"/>
    <property type="project" value="UniProtKB-SubCell"/>
</dbReference>
<evidence type="ECO:0000256" key="4">
    <source>
        <dbReference type="ARBA" id="ARBA00022692"/>
    </source>
</evidence>
<organism evidence="13 14">
    <name type="scientific">Pseudoalteromonas denitrificans DSM 6059</name>
    <dbReference type="NCBI Taxonomy" id="1123010"/>
    <lineage>
        <taxon>Bacteria</taxon>
        <taxon>Pseudomonadati</taxon>
        <taxon>Pseudomonadota</taxon>
        <taxon>Gammaproteobacteria</taxon>
        <taxon>Alteromonadales</taxon>
        <taxon>Pseudoalteromonadaceae</taxon>
        <taxon>Pseudoalteromonas</taxon>
    </lineage>
</organism>
<keyword evidence="5 9" id="KW-0798">TonB box</keyword>
<dbReference type="InterPro" id="IPR000531">
    <property type="entry name" value="Beta-barrel_TonB"/>
</dbReference>
<feature type="chain" id="PRO_5011629506" evidence="10">
    <location>
        <begin position="23"/>
        <end position="788"/>
    </location>
</feature>
<keyword evidence="10" id="KW-0732">Signal</keyword>
<keyword evidence="3 8" id="KW-1134">Transmembrane beta strand</keyword>
<dbReference type="Proteomes" id="UP000198862">
    <property type="component" value="Unassembled WGS sequence"/>
</dbReference>
<evidence type="ECO:0000256" key="7">
    <source>
        <dbReference type="ARBA" id="ARBA00023237"/>
    </source>
</evidence>
<dbReference type="SUPFAM" id="SSF49464">
    <property type="entry name" value="Carboxypeptidase regulatory domain-like"/>
    <property type="match status" value="1"/>
</dbReference>
<proteinExistence type="inferred from homology"/>
<evidence type="ECO:0000256" key="6">
    <source>
        <dbReference type="ARBA" id="ARBA00023136"/>
    </source>
</evidence>
<reference evidence="13 14" key="1">
    <citation type="submission" date="2016-10" db="EMBL/GenBank/DDBJ databases">
        <authorList>
            <person name="de Groot N.N."/>
        </authorList>
    </citation>
    <scope>NUCLEOTIDE SEQUENCE [LARGE SCALE GENOMIC DNA]</scope>
    <source>
        <strain evidence="13 14">DSM 6059</strain>
    </source>
</reference>
<gene>
    <name evidence="13" type="ORF">SAMN02745724_02395</name>
</gene>
<dbReference type="InterPro" id="IPR008969">
    <property type="entry name" value="CarboxyPept-like_regulatory"/>
</dbReference>
<dbReference type="Gene3D" id="2.60.40.1120">
    <property type="entry name" value="Carboxypeptidase-like, regulatory domain"/>
    <property type="match status" value="1"/>
</dbReference>
<feature type="signal peptide" evidence="10">
    <location>
        <begin position="1"/>
        <end position="22"/>
    </location>
</feature>
<dbReference type="Gene3D" id="2.170.130.10">
    <property type="entry name" value="TonB-dependent receptor, plug domain"/>
    <property type="match status" value="1"/>
</dbReference>
<protein>
    <submittedName>
        <fullName evidence="13">Iron complex outermembrane recepter protein</fullName>
    </submittedName>
</protein>
<dbReference type="InterPro" id="IPR037066">
    <property type="entry name" value="Plug_dom_sf"/>
</dbReference>
<dbReference type="PANTHER" id="PTHR30069:SF40">
    <property type="entry name" value="TONB-DEPENDENT RECEPTOR NMB0964-RELATED"/>
    <property type="match status" value="1"/>
</dbReference>
<evidence type="ECO:0000259" key="12">
    <source>
        <dbReference type="Pfam" id="PF07715"/>
    </source>
</evidence>
<evidence type="ECO:0000313" key="13">
    <source>
        <dbReference type="EMBL" id="SFC72750.1"/>
    </source>
</evidence>
<dbReference type="InterPro" id="IPR039426">
    <property type="entry name" value="TonB-dep_rcpt-like"/>
</dbReference>
<evidence type="ECO:0000256" key="3">
    <source>
        <dbReference type="ARBA" id="ARBA00022452"/>
    </source>
</evidence>
<dbReference type="SUPFAM" id="SSF56935">
    <property type="entry name" value="Porins"/>
    <property type="match status" value="1"/>
</dbReference>
<dbReference type="InterPro" id="IPR036942">
    <property type="entry name" value="Beta-barrel_TonB_sf"/>
</dbReference>
<accession>A0A1I1LTG4</accession>
<evidence type="ECO:0000256" key="5">
    <source>
        <dbReference type="ARBA" id="ARBA00023077"/>
    </source>
</evidence>
<keyword evidence="7 8" id="KW-0998">Cell outer membrane</keyword>
<keyword evidence="6 8" id="KW-0472">Membrane</keyword>
<evidence type="ECO:0000313" key="14">
    <source>
        <dbReference type="Proteomes" id="UP000198862"/>
    </source>
</evidence>
<dbReference type="AlphaFoldDB" id="A0A1I1LTG4"/>
<dbReference type="RefSeq" id="WP_091983974.1">
    <property type="nucleotide sequence ID" value="NZ_FOLO01000016.1"/>
</dbReference>
<dbReference type="STRING" id="1123010.SAMN02745724_02395"/>
<dbReference type="GO" id="GO:0015344">
    <property type="term" value="F:siderophore uptake transmembrane transporter activity"/>
    <property type="evidence" value="ECO:0007669"/>
    <property type="project" value="TreeGrafter"/>
</dbReference>
<dbReference type="Pfam" id="PF13620">
    <property type="entry name" value="CarboxypepD_reg"/>
    <property type="match status" value="1"/>
</dbReference>
<feature type="domain" description="TonB-dependent receptor-like beta-barrel" evidence="11">
    <location>
        <begin position="297"/>
        <end position="757"/>
    </location>
</feature>
<dbReference type="Pfam" id="PF07715">
    <property type="entry name" value="Plug"/>
    <property type="match status" value="1"/>
</dbReference>
<evidence type="ECO:0000256" key="9">
    <source>
        <dbReference type="RuleBase" id="RU003357"/>
    </source>
</evidence>
<dbReference type="PANTHER" id="PTHR30069">
    <property type="entry name" value="TONB-DEPENDENT OUTER MEMBRANE RECEPTOR"/>
    <property type="match status" value="1"/>
</dbReference>
<evidence type="ECO:0000256" key="10">
    <source>
        <dbReference type="SAM" id="SignalP"/>
    </source>
</evidence>